<keyword evidence="3" id="KW-1185">Reference proteome</keyword>
<name>A0A077ZG53_TRITR</name>
<dbReference type="EMBL" id="HG806560">
    <property type="protein sequence ID" value="CDW59326.1"/>
    <property type="molecule type" value="Genomic_DNA"/>
</dbReference>
<dbReference type="AlphaFoldDB" id="A0A077ZG53"/>
<evidence type="ECO:0000256" key="1">
    <source>
        <dbReference type="SAM" id="MobiDB-lite"/>
    </source>
</evidence>
<feature type="non-terminal residue" evidence="2">
    <location>
        <position position="126"/>
    </location>
</feature>
<accession>A0A077ZG53</accession>
<reference evidence="2" key="1">
    <citation type="submission" date="2014-01" db="EMBL/GenBank/DDBJ databases">
        <authorList>
            <person name="Aslett M."/>
        </authorList>
    </citation>
    <scope>NUCLEOTIDE SEQUENCE</scope>
</reference>
<reference evidence="2" key="2">
    <citation type="submission" date="2014-03" db="EMBL/GenBank/DDBJ databases">
        <title>The whipworm genome and dual-species transcriptomics of an intimate host-pathogen interaction.</title>
        <authorList>
            <person name="Foth B.J."/>
            <person name="Tsai I.J."/>
            <person name="Reid A.J."/>
            <person name="Bancroft A.J."/>
            <person name="Nichol S."/>
            <person name="Tracey A."/>
            <person name="Holroyd N."/>
            <person name="Cotton J.A."/>
            <person name="Stanley E.J."/>
            <person name="Zarowiecki M."/>
            <person name="Liu J.Z."/>
            <person name="Huckvale T."/>
            <person name="Cooper P.J."/>
            <person name="Grencis R.K."/>
            <person name="Berriman M."/>
        </authorList>
    </citation>
    <scope>NUCLEOTIDE SEQUENCE [LARGE SCALE GENOMIC DNA]</scope>
</reference>
<protein>
    <submittedName>
        <fullName evidence="2">Uncharacterized protein</fullName>
    </submittedName>
</protein>
<gene>
    <name evidence="2" type="ORF">TTRE_0000765801</name>
</gene>
<dbReference type="Proteomes" id="UP000030665">
    <property type="component" value="Unassembled WGS sequence"/>
</dbReference>
<feature type="region of interest" description="Disordered" evidence="1">
    <location>
        <begin position="11"/>
        <end position="32"/>
    </location>
</feature>
<evidence type="ECO:0000313" key="3">
    <source>
        <dbReference type="Proteomes" id="UP000030665"/>
    </source>
</evidence>
<proteinExistence type="predicted"/>
<evidence type="ECO:0000313" key="2">
    <source>
        <dbReference type="EMBL" id="CDW59326.1"/>
    </source>
</evidence>
<organism evidence="2 3">
    <name type="scientific">Trichuris trichiura</name>
    <name type="common">Whipworm</name>
    <name type="synonym">Trichocephalus trichiurus</name>
    <dbReference type="NCBI Taxonomy" id="36087"/>
    <lineage>
        <taxon>Eukaryota</taxon>
        <taxon>Metazoa</taxon>
        <taxon>Ecdysozoa</taxon>
        <taxon>Nematoda</taxon>
        <taxon>Enoplea</taxon>
        <taxon>Dorylaimia</taxon>
        <taxon>Trichinellida</taxon>
        <taxon>Trichuridae</taxon>
        <taxon>Trichuris</taxon>
    </lineage>
</organism>
<sequence length="126" mass="13916">MDGANANRLAVRGRNDIEGDENSSGTSLEEESGRNFLRPLQFQTICHLDVPYTLMDCSASFLADNPFWPDIPFVPLWSLGLAGQAVNISVHCYNVLTNEIVTLADLSSLMFPLPPRACGHYVIIVY</sequence>